<dbReference type="Proteomes" id="UP000265566">
    <property type="component" value="Chromosome 3"/>
</dbReference>
<organism evidence="2 3">
    <name type="scientific">Medicago truncatula</name>
    <name type="common">Barrel medic</name>
    <name type="synonym">Medicago tribuloides</name>
    <dbReference type="NCBI Taxonomy" id="3880"/>
    <lineage>
        <taxon>Eukaryota</taxon>
        <taxon>Viridiplantae</taxon>
        <taxon>Streptophyta</taxon>
        <taxon>Embryophyta</taxon>
        <taxon>Tracheophyta</taxon>
        <taxon>Spermatophyta</taxon>
        <taxon>Magnoliopsida</taxon>
        <taxon>eudicotyledons</taxon>
        <taxon>Gunneridae</taxon>
        <taxon>Pentapetalae</taxon>
        <taxon>rosids</taxon>
        <taxon>fabids</taxon>
        <taxon>Fabales</taxon>
        <taxon>Fabaceae</taxon>
        <taxon>Papilionoideae</taxon>
        <taxon>50 kb inversion clade</taxon>
        <taxon>NPAAA clade</taxon>
        <taxon>Hologalegina</taxon>
        <taxon>IRL clade</taxon>
        <taxon>Trifolieae</taxon>
        <taxon>Medicago</taxon>
    </lineage>
</organism>
<evidence type="ECO:0000313" key="2">
    <source>
        <dbReference type="EMBL" id="RHN70330.1"/>
    </source>
</evidence>
<proteinExistence type="predicted"/>
<feature type="transmembrane region" description="Helical" evidence="1">
    <location>
        <begin position="82"/>
        <end position="103"/>
    </location>
</feature>
<reference evidence="3" key="1">
    <citation type="journal article" date="2018" name="Nat. Plants">
        <title>Whole-genome landscape of Medicago truncatula symbiotic genes.</title>
        <authorList>
            <person name="Pecrix Y."/>
            <person name="Staton S.E."/>
            <person name="Sallet E."/>
            <person name="Lelandais-Briere C."/>
            <person name="Moreau S."/>
            <person name="Carrere S."/>
            <person name="Blein T."/>
            <person name="Jardinaud M.F."/>
            <person name="Latrasse D."/>
            <person name="Zouine M."/>
            <person name="Zahm M."/>
            <person name="Kreplak J."/>
            <person name="Mayjonade B."/>
            <person name="Satge C."/>
            <person name="Perez M."/>
            <person name="Cauet S."/>
            <person name="Marande W."/>
            <person name="Chantry-Darmon C."/>
            <person name="Lopez-Roques C."/>
            <person name="Bouchez O."/>
            <person name="Berard A."/>
            <person name="Debelle F."/>
            <person name="Munos S."/>
            <person name="Bendahmane A."/>
            <person name="Berges H."/>
            <person name="Niebel A."/>
            <person name="Buitink J."/>
            <person name="Frugier F."/>
            <person name="Benhamed M."/>
            <person name="Crespi M."/>
            <person name="Gouzy J."/>
            <person name="Gamas P."/>
        </authorList>
    </citation>
    <scope>NUCLEOTIDE SEQUENCE [LARGE SCALE GENOMIC DNA]</scope>
    <source>
        <strain evidence="3">cv. Jemalong A17</strain>
    </source>
</reference>
<name>A0A396IXX5_MEDTR</name>
<comment type="caution">
    <text evidence="2">The sequence shown here is derived from an EMBL/GenBank/DDBJ whole genome shotgun (WGS) entry which is preliminary data.</text>
</comment>
<dbReference type="AlphaFoldDB" id="A0A396IXX5"/>
<dbReference type="Gramene" id="rna18900">
    <property type="protein sequence ID" value="RHN70330.1"/>
    <property type="gene ID" value="gene18900"/>
</dbReference>
<sequence>MTGLAMQMRITLPNILSWRSVQDFQNYVLSLKFKTSDLSLKFLPETNTSSLLLQTFPLRCNSDGGDAMRSFLHTTFKPFNPFWVGFFINFNLVSPVLSYILMISSPCWICLELAICWRLKADGGFVGGSVSHGGFVVGGGVTPPSSASPGHFYGGVLSPLYFVLVFLSCSVWIQISPPFLSYPTLLFLVVVVSGGGAMGGFVLCNTPFLVEVFVCPDR</sequence>
<feature type="transmembrane region" description="Helical" evidence="1">
    <location>
        <begin position="152"/>
        <end position="173"/>
    </location>
</feature>
<dbReference type="EMBL" id="PSQE01000003">
    <property type="protein sequence ID" value="RHN70330.1"/>
    <property type="molecule type" value="Genomic_DNA"/>
</dbReference>
<evidence type="ECO:0008006" key="4">
    <source>
        <dbReference type="Google" id="ProtNLM"/>
    </source>
</evidence>
<evidence type="ECO:0000313" key="3">
    <source>
        <dbReference type="Proteomes" id="UP000265566"/>
    </source>
</evidence>
<keyword evidence="1" id="KW-1133">Transmembrane helix</keyword>
<feature type="transmembrane region" description="Helical" evidence="1">
    <location>
        <begin position="185"/>
        <end position="210"/>
    </location>
</feature>
<evidence type="ECO:0000256" key="1">
    <source>
        <dbReference type="SAM" id="Phobius"/>
    </source>
</evidence>
<keyword evidence="1" id="KW-0472">Membrane</keyword>
<gene>
    <name evidence="2" type="ORF">MtrunA17_Chr3g0134381</name>
</gene>
<accession>A0A396IXX5</accession>
<keyword evidence="1" id="KW-0812">Transmembrane</keyword>
<protein>
    <recommendedName>
        <fullName evidence="4">Transmembrane protein</fullName>
    </recommendedName>
</protein>